<dbReference type="InterPro" id="IPR036625">
    <property type="entry name" value="E3-bd_dom_sf"/>
</dbReference>
<name>D3F9D9_CONWI</name>
<comment type="similarity">
    <text evidence="2 6">Belongs to the 2-oxoacid dehydrogenase family.</text>
</comment>
<dbReference type="PANTHER" id="PTHR43178:SF5">
    <property type="entry name" value="LIPOAMIDE ACYLTRANSFERASE COMPONENT OF BRANCHED-CHAIN ALPHA-KETO ACID DEHYDROGENASE COMPLEX, MITOCHONDRIAL"/>
    <property type="match status" value="1"/>
</dbReference>
<dbReference type="OrthoDB" id="9805770at2"/>
<evidence type="ECO:0000256" key="1">
    <source>
        <dbReference type="ARBA" id="ARBA00001938"/>
    </source>
</evidence>
<dbReference type="RefSeq" id="WP_012932159.1">
    <property type="nucleotide sequence ID" value="NC_013739.1"/>
</dbReference>
<evidence type="ECO:0000256" key="3">
    <source>
        <dbReference type="ARBA" id="ARBA00022679"/>
    </source>
</evidence>
<dbReference type="InterPro" id="IPR023213">
    <property type="entry name" value="CAT-like_dom_sf"/>
</dbReference>
<feature type="domain" description="Lipoyl-binding" evidence="8">
    <location>
        <begin position="1"/>
        <end position="75"/>
    </location>
</feature>
<dbReference type="AlphaFoldDB" id="D3F9D9"/>
<dbReference type="PANTHER" id="PTHR43178">
    <property type="entry name" value="DIHYDROLIPOAMIDE ACETYLTRANSFERASE COMPONENT OF PYRUVATE DEHYDROGENASE COMPLEX"/>
    <property type="match status" value="1"/>
</dbReference>
<feature type="region of interest" description="Disordered" evidence="7">
    <location>
        <begin position="173"/>
        <end position="202"/>
    </location>
</feature>
<evidence type="ECO:0000259" key="9">
    <source>
        <dbReference type="PROSITE" id="PS51826"/>
    </source>
</evidence>
<dbReference type="GO" id="GO:0031405">
    <property type="term" value="F:lipoic acid binding"/>
    <property type="evidence" value="ECO:0007669"/>
    <property type="project" value="TreeGrafter"/>
</dbReference>
<protein>
    <recommendedName>
        <fullName evidence="6">Dihydrolipoamide acetyltransferase component of pyruvate dehydrogenase complex</fullName>
        <ecNumber evidence="6">2.3.1.-</ecNumber>
    </recommendedName>
</protein>
<organism evidence="10 11">
    <name type="scientific">Conexibacter woesei (strain DSM 14684 / CCUG 47730 / CIP 108061 / JCM 11494 / NBRC 100937 / ID131577)</name>
    <dbReference type="NCBI Taxonomy" id="469383"/>
    <lineage>
        <taxon>Bacteria</taxon>
        <taxon>Bacillati</taxon>
        <taxon>Actinomycetota</taxon>
        <taxon>Thermoleophilia</taxon>
        <taxon>Solirubrobacterales</taxon>
        <taxon>Conexibacteraceae</taxon>
        <taxon>Conexibacter</taxon>
    </lineage>
</organism>
<dbReference type="SUPFAM" id="SSF47005">
    <property type="entry name" value="Peripheral subunit-binding domain of 2-oxo acid dehydrogenase complex"/>
    <property type="match status" value="1"/>
</dbReference>
<accession>D3F9D9</accession>
<dbReference type="EC" id="2.3.1.-" evidence="6"/>
<dbReference type="SUPFAM" id="SSF51230">
    <property type="entry name" value="Single hybrid motif"/>
    <property type="match status" value="1"/>
</dbReference>
<dbReference type="GO" id="GO:0016407">
    <property type="term" value="F:acetyltransferase activity"/>
    <property type="evidence" value="ECO:0007669"/>
    <property type="project" value="TreeGrafter"/>
</dbReference>
<reference evidence="11" key="2">
    <citation type="submission" date="2010-01" db="EMBL/GenBank/DDBJ databases">
        <title>The complete genome of Conexibacter woesei DSM 14684.</title>
        <authorList>
            <consortium name="US DOE Joint Genome Institute (JGI-PGF)"/>
            <person name="Lucas S."/>
            <person name="Copeland A."/>
            <person name="Lapidus A."/>
            <person name="Glavina del Rio T."/>
            <person name="Dalin E."/>
            <person name="Tice H."/>
            <person name="Bruce D."/>
            <person name="Goodwin L."/>
            <person name="Pitluck S."/>
            <person name="Kyrpides N."/>
            <person name="Mavromatis K."/>
            <person name="Ivanova N."/>
            <person name="Mikhailova N."/>
            <person name="Chertkov O."/>
            <person name="Brettin T."/>
            <person name="Detter J.C."/>
            <person name="Han C."/>
            <person name="Larimer F."/>
            <person name="Land M."/>
            <person name="Hauser L."/>
            <person name="Markowitz V."/>
            <person name="Cheng J.-F."/>
            <person name="Hugenholtz P."/>
            <person name="Woyke T."/>
            <person name="Wu D."/>
            <person name="Pukall R."/>
            <person name="Steenblock K."/>
            <person name="Schneider S."/>
            <person name="Klenk H.-P."/>
            <person name="Eisen J.A."/>
        </authorList>
    </citation>
    <scope>NUCLEOTIDE SEQUENCE [LARGE SCALE GENOMIC DNA]</scope>
    <source>
        <strain evidence="11">DSM 14684 / CIP 108061 / JCM 11494 / NBRC 100937 / ID131577</strain>
    </source>
</reference>
<feature type="compositionally biased region" description="Low complexity" evidence="7">
    <location>
        <begin position="91"/>
        <end position="102"/>
    </location>
</feature>
<feature type="domain" description="Peripheral subunit-binding (PSBD)" evidence="9">
    <location>
        <begin position="125"/>
        <end position="162"/>
    </location>
</feature>
<feature type="compositionally biased region" description="Low complexity" evidence="7">
    <location>
        <begin position="173"/>
        <end position="188"/>
    </location>
</feature>
<keyword evidence="4 6" id="KW-0450">Lipoyl</keyword>
<evidence type="ECO:0000313" key="10">
    <source>
        <dbReference type="EMBL" id="ADB49106.1"/>
    </source>
</evidence>
<dbReference type="Gene3D" id="2.40.50.100">
    <property type="match status" value="1"/>
</dbReference>
<dbReference type="Gene3D" id="3.30.559.10">
    <property type="entry name" value="Chloramphenicol acetyltransferase-like domain"/>
    <property type="match status" value="1"/>
</dbReference>
<reference evidence="10 11" key="1">
    <citation type="journal article" date="2010" name="Stand. Genomic Sci.">
        <title>Complete genome sequence of Conexibacter woesei type strain (ID131577).</title>
        <authorList>
            <person name="Pukall R."/>
            <person name="Lapidus A."/>
            <person name="Glavina Del Rio T."/>
            <person name="Copeland A."/>
            <person name="Tice H."/>
            <person name="Cheng J.-F."/>
            <person name="Lucas S."/>
            <person name="Chen F."/>
            <person name="Nolan M."/>
            <person name="Bruce D."/>
            <person name="Goodwin L."/>
            <person name="Pitluck S."/>
            <person name="Mavromatis K."/>
            <person name="Ivanova N."/>
            <person name="Ovchinnikova G."/>
            <person name="Pati A."/>
            <person name="Chen A."/>
            <person name="Palaniappan K."/>
            <person name="Land M."/>
            <person name="Hauser L."/>
            <person name="Chang Y.-J."/>
            <person name="Jeffries C.D."/>
            <person name="Chain P."/>
            <person name="Meincke L."/>
            <person name="Sims D."/>
            <person name="Brettin T."/>
            <person name="Detter J.C."/>
            <person name="Rohde M."/>
            <person name="Goeker M."/>
            <person name="Bristow J."/>
            <person name="Eisen J.A."/>
            <person name="Markowitz V."/>
            <person name="Kyrpides N.C."/>
            <person name="Klenk H.-P."/>
            <person name="Hugenholtz P."/>
        </authorList>
    </citation>
    <scope>NUCLEOTIDE SEQUENCE [LARGE SCALE GENOMIC DNA]</scope>
    <source>
        <strain evidence="11">DSM 14684 / CIP 108061 / JCM 11494 / NBRC 100937 / ID131577</strain>
    </source>
</reference>
<dbReference type="Pfam" id="PF02817">
    <property type="entry name" value="E3_binding"/>
    <property type="match status" value="1"/>
</dbReference>
<dbReference type="KEGG" id="cwo:Cwoe_0671"/>
<feature type="compositionally biased region" description="Low complexity" evidence="7">
    <location>
        <begin position="110"/>
        <end position="119"/>
    </location>
</feature>
<dbReference type="Proteomes" id="UP000008229">
    <property type="component" value="Chromosome"/>
</dbReference>
<evidence type="ECO:0000256" key="2">
    <source>
        <dbReference type="ARBA" id="ARBA00007317"/>
    </source>
</evidence>
<dbReference type="Pfam" id="PF00364">
    <property type="entry name" value="Biotin_lipoyl"/>
    <property type="match status" value="1"/>
</dbReference>
<dbReference type="InterPro" id="IPR011053">
    <property type="entry name" value="Single_hybrid_motif"/>
</dbReference>
<dbReference type="eggNOG" id="COG0508">
    <property type="taxonomic scope" value="Bacteria"/>
</dbReference>
<keyword evidence="5 6" id="KW-0012">Acyltransferase</keyword>
<evidence type="ECO:0000259" key="8">
    <source>
        <dbReference type="PROSITE" id="PS50968"/>
    </source>
</evidence>
<evidence type="ECO:0000256" key="6">
    <source>
        <dbReference type="RuleBase" id="RU003423"/>
    </source>
</evidence>
<dbReference type="InterPro" id="IPR001078">
    <property type="entry name" value="2-oxoacid_DH_actylTfrase"/>
</dbReference>
<keyword evidence="11" id="KW-1185">Reference proteome</keyword>
<dbReference type="Gene3D" id="4.10.320.10">
    <property type="entry name" value="E3-binding domain"/>
    <property type="match status" value="1"/>
</dbReference>
<dbReference type="InterPro" id="IPR000089">
    <property type="entry name" value="Biotin_lipoyl"/>
</dbReference>
<dbReference type="PROSITE" id="PS50968">
    <property type="entry name" value="BIOTINYL_LIPOYL"/>
    <property type="match status" value="1"/>
</dbReference>
<evidence type="ECO:0000256" key="4">
    <source>
        <dbReference type="ARBA" id="ARBA00022823"/>
    </source>
</evidence>
<dbReference type="GO" id="GO:0005737">
    <property type="term" value="C:cytoplasm"/>
    <property type="evidence" value="ECO:0007669"/>
    <property type="project" value="TreeGrafter"/>
</dbReference>
<dbReference type="Pfam" id="PF00198">
    <property type="entry name" value="2-oxoacid_dh"/>
    <property type="match status" value="1"/>
</dbReference>
<evidence type="ECO:0000256" key="7">
    <source>
        <dbReference type="SAM" id="MobiDB-lite"/>
    </source>
</evidence>
<dbReference type="EMBL" id="CP001854">
    <property type="protein sequence ID" value="ADB49106.1"/>
    <property type="molecule type" value="Genomic_DNA"/>
</dbReference>
<sequence length="427" mass="44069">MTTITMPKLSDSMEQGTILTWLIDDGQPVARGDELVEIETDKATQTCEAEADGTLRILAPAGSTVTVGETIAEIGGPAAMTAEPAARERQAVAPSASAATGVPPSPAPSTGPAGNGSAAVAEGQLATPLARRFARAHDVALAEVAGTGPRGRISRADVLRKIGQPVPVARSVEAASASSRSAGATPASVAGPTPAPVPDGVTVQEPTRLQQTIARRMVESKSTIPEFQVQTEVAMDEAIALRARLKELAGGGGVVPSFNDLVVKAAAVALRRHPLANGSYRNERFELQAHVNVGIAVAVDGALIVPTIRDADVKSVGQIASEARALAGRVRDGRSTVEDLSGGTFTVSNLGMFGMTAITPVINGPQAAILGVGVMREVLQRVDGEIVDRTLMTLTLSCDHRILYGADAARFLAEIKQLIEAPLAMAL</sequence>
<keyword evidence="3 6" id="KW-0808">Transferase</keyword>
<gene>
    <name evidence="10" type="ordered locus">Cwoe_0671</name>
</gene>
<comment type="cofactor">
    <cofactor evidence="1 6">
        <name>(R)-lipoate</name>
        <dbReference type="ChEBI" id="CHEBI:83088"/>
    </cofactor>
</comment>
<proteinExistence type="inferred from homology"/>
<dbReference type="SUPFAM" id="SSF52777">
    <property type="entry name" value="CoA-dependent acyltransferases"/>
    <property type="match status" value="1"/>
</dbReference>
<dbReference type="InterPro" id="IPR004167">
    <property type="entry name" value="PSBD"/>
</dbReference>
<dbReference type="STRING" id="469383.Cwoe_0671"/>
<dbReference type="CDD" id="cd06849">
    <property type="entry name" value="lipoyl_domain"/>
    <property type="match status" value="1"/>
</dbReference>
<feature type="region of interest" description="Disordered" evidence="7">
    <location>
        <begin position="89"/>
        <end position="120"/>
    </location>
</feature>
<evidence type="ECO:0000313" key="11">
    <source>
        <dbReference type="Proteomes" id="UP000008229"/>
    </source>
</evidence>
<dbReference type="HOGENOM" id="CLU_016733_10_2_11"/>
<dbReference type="InterPro" id="IPR050743">
    <property type="entry name" value="2-oxoacid_DH_E2_comp"/>
</dbReference>
<dbReference type="PROSITE" id="PS51826">
    <property type="entry name" value="PSBD"/>
    <property type="match status" value="1"/>
</dbReference>
<evidence type="ECO:0000256" key="5">
    <source>
        <dbReference type="ARBA" id="ARBA00023315"/>
    </source>
</evidence>